<reference evidence="11" key="1">
    <citation type="submission" date="2022-11" db="EMBL/GenBank/DDBJ databases">
        <authorList>
            <person name="Morgan W.R."/>
            <person name="Tartar A."/>
        </authorList>
    </citation>
    <scope>NUCLEOTIDE SEQUENCE</scope>
    <source>
        <strain evidence="11">ARSEF 373</strain>
    </source>
</reference>
<dbReference type="GO" id="GO:0003887">
    <property type="term" value="F:DNA-directed DNA polymerase activity"/>
    <property type="evidence" value="ECO:0007669"/>
    <property type="project" value="UniProtKB-KW"/>
</dbReference>
<dbReference type="InterPro" id="IPR012337">
    <property type="entry name" value="RNaseH-like_sf"/>
</dbReference>
<accession>A0AAV2Z828</accession>
<dbReference type="PROSITE" id="PS50994">
    <property type="entry name" value="INTEGRASE"/>
    <property type="match status" value="1"/>
</dbReference>
<gene>
    <name evidence="11" type="ORF">N0F65_002903</name>
</gene>
<evidence type="ECO:0000256" key="1">
    <source>
        <dbReference type="ARBA" id="ARBA00022722"/>
    </source>
</evidence>
<feature type="domain" description="Integrase catalytic" evidence="10">
    <location>
        <begin position="136"/>
        <end position="281"/>
    </location>
</feature>
<dbReference type="GO" id="GO:0006310">
    <property type="term" value="P:DNA recombination"/>
    <property type="evidence" value="ECO:0007669"/>
    <property type="project" value="UniProtKB-KW"/>
</dbReference>
<keyword evidence="8" id="KW-0548">Nucleotidyltransferase</keyword>
<dbReference type="PANTHER" id="PTHR42648:SF11">
    <property type="entry name" value="TRANSPOSON TY4-P GAG-POL POLYPROTEIN"/>
    <property type="match status" value="1"/>
</dbReference>
<keyword evidence="8" id="KW-0239">DNA-directed DNA polymerase</keyword>
<dbReference type="SUPFAM" id="SSF53098">
    <property type="entry name" value="Ribonuclease H-like"/>
    <property type="match status" value="1"/>
</dbReference>
<dbReference type="Gene3D" id="3.30.420.10">
    <property type="entry name" value="Ribonuclease H-like superfamily/Ribonuclease H"/>
    <property type="match status" value="1"/>
</dbReference>
<comment type="caution">
    <text evidence="11">The sequence shown here is derived from an EMBL/GenBank/DDBJ whole genome shotgun (WGS) entry which is preliminary data.</text>
</comment>
<dbReference type="GO" id="GO:0046872">
    <property type="term" value="F:metal ion binding"/>
    <property type="evidence" value="ECO:0007669"/>
    <property type="project" value="UniProtKB-KW"/>
</dbReference>
<dbReference type="GO" id="GO:0016787">
    <property type="term" value="F:hydrolase activity"/>
    <property type="evidence" value="ECO:0007669"/>
    <property type="project" value="UniProtKB-KW"/>
</dbReference>
<dbReference type="Pfam" id="PF13976">
    <property type="entry name" value="gag_pre-integrs"/>
    <property type="match status" value="1"/>
</dbReference>
<dbReference type="GO" id="GO:0003964">
    <property type="term" value="F:RNA-directed DNA polymerase activity"/>
    <property type="evidence" value="ECO:0007669"/>
    <property type="project" value="UniProtKB-KW"/>
</dbReference>
<keyword evidence="1" id="KW-0540">Nuclease</keyword>
<evidence type="ECO:0000256" key="3">
    <source>
        <dbReference type="ARBA" id="ARBA00022759"/>
    </source>
</evidence>
<keyword evidence="6" id="KW-0229">DNA integration</keyword>
<evidence type="ECO:0000256" key="8">
    <source>
        <dbReference type="ARBA" id="ARBA00022932"/>
    </source>
</evidence>
<evidence type="ECO:0000256" key="2">
    <source>
        <dbReference type="ARBA" id="ARBA00022723"/>
    </source>
</evidence>
<sequence length="281" mass="31641">MPETKQNLLSVQQLLRRHINVRFTKDKAILTQAAQDGGEGIEAEACWNGHGWILGTAAARAAANDTHPAARTSFNGSDSLIGWHERLGHLNFDDVIRLENHELAEGVHVTDKTQHTCEPCLLGKQPASKKAPTDTSESAPTDEIGSVFGIDIKTDVKPRDCYGNVHQFHVVDYGSSYGEVFPMKTKPEWFQHLNDFIVRFERQYDVKVTVIRGDNEFATKRLRDWCTSRGIRQQLTEPGESSSNGKAERRHRTMFEGMRASMYAVPSAPRFLWSKATQHHS</sequence>
<dbReference type="Proteomes" id="UP001146120">
    <property type="component" value="Unassembled WGS sequence"/>
</dbReference>
<evidence type="ECO:0000313" key="11">
    <source>
        <dbReference type="EMBL" id="DBA01787.1"/>
    </source>
</evidence>
<dbReference type="GO" id="GO:0004519">
    <property type="term" value="F:endonuclease activity"/>
    <property type="evidence" value="ECO:0007669"/>
    <property type="project" value="UniProtKB-KW"/>
</dbReference>
<dbReference type="AlphaFoldDB" id="A0AAV2Z828"/>
<dbReference type="InterPro" id="IPR025724">
    <property type="entry name" value="GAG-pre-integrase_dom"/>
</dbReference>
<evidence type="ECO:0000256" key="5">
    <source>
        <dbReference type="ARBA" id="ARBA00022842"/>
    </source>
</evidence>
<organism evidence="11 12">
    <name type="scientific">Lagenidium giganteum</name>
    <dbReference type="NCBI Taxonomy" id="4803"/>
    <lineage>
        <taxon>Eukaryota</taxon>
        <taxon>Sar</taxon>
        <taxon>Stramenopiles</taxon>
        <taxon>Oomycota</taxon>
        <taxon>Peronosporomycetes</taxon>
        <taxon>Pythiales</taxon>
        <taxon>Pythiaceae</taxon>
    </lineage>
</organism>
<dbReference type="PANTHER" id="PTHR42648">
    <property type="entry name" value="TRANSPOSASE, PUTATIVE-RELATED"/>
    <property type="match status" value="1"/>
</dbReference>
<protein>
    <recommendedName>
        <fullName evidence="10">Integrase catalytic domain-containing protein</fullName>
    </recommendedName>
</protein>
<keyword evidence="12" id="KW-1185">Reference proteome</keyword>
<evidence type="ECO:0000259" key="10">
    <source>
        <dbReference type="PROSITE" id="PS50994"/>
    </source>
</evidence>
<evidence type="ECO:0000256" key="4">
    <source>
        <dbReference type="ARBA" id="ARBA00022801"/>
    </source>
</evidence>
<reference evidence="11" key="2">
    <citation type="journal article" date="2023" name="Microbiol Resour">
        <title>Decontamination and Annotation of the Draft Genome Sequence of the Oomycete Lagenidium giganteum ARSEF 373.</title>
        <authorList>
            <person name="Morgan W.R."/>
            <person name="Tartar A."/>
        </authorList>
    </citation>
    <scope>NUCLEOTIDE SEQUENCE</scope>
    <source>
        <strain evidence="11">ARSEF 373</strain>
    </source>
</reference>
<evidence type="ECO:0000256" key="7">
    <source>
        <dbReference type="ARBA" id="ARBA00022918"/>
    </source>
</evidence>
<keyword evidence="4" id="KW-0378">Hydrolase</keyword>
<name>A0AAV2Z828_9STRA</name>
<keyword evidence="8" id="KW-0808">Transferase</keyword>
<dbReference type="InterPro" id="IPR039537">
    <property type="entry name" value="Retrotran_Ty1/copia-like"/>
</dbReference>
<keyword evidence="9" id="KW-0233">DNA recombination</keyword>
<keyword evidence="2" id="KW-0479">Metal-binding</keyword>
<dbReference type="GO" id="GO:0003676">
    <property type="term" value="F:nucleic acid binding"/>
    <property type="evidence" value="ECO:0007669"/>
    <property type="project" value="InterPro"/>
</dbReference>
<keyword evidence="5" id="KW-0460">Magnesium</keyword>
<dbReference type="InterPro" id="IPR001584">
    <property type="entry name" value="Integrase_cat-core"/>
</dbReference>
<keyword evidence="3" id="KW-0255">Endonuclease</keyword>
<evidence type="ECO:0000256" key="6">
    <source>
        <dbReference type="ARBA" id="ARBA00022908"/>
    </source>
</evidence>
<dbReference type="InterPro" id="IPR036397">
    <property type="entry name" value="RNaseH_sf"/>
</dbReference>
<dbReference type="GO" id="GO:0015074">
    <property type="term" value="P:DNA integration"/>
    <property type="evidence" value="ECO:0007669"/>
    <property type="project" value="UniProtKB-KW"/>
</dbReference>
<evidence type="ECO:0000256" key="9">
    <source>
        <dbReference type="ARBA" id="ARBA00023172"/>
    </source>
</evidence>
<dbReference type="EMBL" id="DAKRPA010000041">
    <property type="protein sequence ID" value="DBA01787.1"/>
    <property type="molecule type" value="Genomic_DNA"/>
</dbReference>
<keyword evidence="7" id="KW-0695">RNA-directed DNA polymerase</keyword>
<proteinExistence type="predicted"/>
<evidence type="ECO:0000313" key="12">
    <source>
        <dbReference type="Proteomes" id="UP001146120"/>
    </source>
</evidence>